<dbReference type="InterPro" id="IPR014014">
    <property type="entry name" value="RNA_helicase_DEAD_Q_motif"/>
</dbReference>
<dbReference type="EC" id="3.6.4.13" evidence="2"/>
<dbReference type="PANTHER" id="PTHR47959:SF1">
    <property type="entry name" value="ATP-DEPENDENT RNA HELICASE DBPA"/>
    <property type="match status" value="1"/>
</dbReference>
<evidence type="ECO:0000256" key="11">
    <source>
        <dbReference type="PROSITE-ProRule" id="PRU00552"/>
    </source>
</evidence>
<keyword evidence="7 12" id="KW-0067">ATP-binding</keyword>
<dbReference type="InterPro" id="IPR001650">
    <property type="entry name" value="Helicase_C-like"/>
</dbReference>
<dbReference type="InterPro" id="IPR014001">
    <property type="entry name" value="Helicase_ATP-bd"/>
</dbReference>
<feature type="domain" description="Helicase ATP-binding" evidence="14">
    <location>
        <begin position="171"/>
        <end position="387"/>
    </location>
</feature>
<sequence length="723" mass="81551">MASSRDDHSLRKMMKKVSLKRKNLSSDTRRPKRQKVLKEEHKLDELDWKVVERPSAAGIDEAGGILMLEEVDNVEVYYEETPKGKVARFRQVIEPKQNAPARAENEGHSNNHLEIREEQADSSLDQDASDEEVHDVPELPEWSGMELAPVILQRLHDQGFTSPTAIQKQTLPLSLAGRDVIGISQTGSGKTLAFALPILHHILSASPTKVTKGHRRTLKALIITPTRELALQVSEHINACAPLRTEKQIKLHAPPRVSLATIVGGMSSQKQTRMLERGADIIVATPGRFWELVSDNDELAKQVAGVRFLVLDEADRMIENGHFAELDKIIRLTSRPESMESSPEPANTDDDEERSSRNIMQTFVFSATMNKDLQRNLKRFKSSKPKTTNGTTIDDLLSRLDFRDSDPTVVDLSPKDRLVSTFQESKVECLTTDKDAYLYYFLLRYPGRSLVFMSSIDGIRRLTPILELLQLKIWPLHSQMEQKQRLKNLERFKNATKCVLLATDVAARGLDVPFVDHVIHFQVPRSADVYVHRNGRTARAERPGFGLLLCAPDERKLLRALFKNLNRKDDEVMDLPVERDLLDKLKNRVEVARKIDKIQHGATKENHDKKWLRDAAEALEIELSDEELGNGKANNEKDRQVKALKRQLSDLLSQPLMARGISAKFITSGSRPIVDDLLRGENHDTLLGLKVVAAQDDVATKGKNTKGKRIANPGKPRKMPMAK</sequence>
<evidence type="ECO:0000259" key="14">
    <source>
        <dbReference type="PROSITE" id="PS51192"/>
    </source>
</evidence>
<name>A0A0C3BAW9_SERVB</name>
<evidence type="ECO:0000256" key="13">
    <source>
        <dbReference type="SAM" id="MobiDB-lite"/>
    </source>
</evidence>
<feature type="compositionally biased region" description="Basic residues" evidence="13">
    <location>
        <begin position="11"/>
        <end position="23"/>
    </location>
</feature>
<gene>
    <name evidence="17" type="ORF">M408DRAFT_325515</name>
</gene>
<dbReference type="InterPro" id="IPR050079">
    <property type="entry name" value="DEAD_box_RNA_helicase"/>
</dbReference>
<dbReference type="STRING" id="933852.A0A0C3BAW9"/>
<keyword evidence="4 12" id="KW-0547">Nucleotide-binding</keyword>
<feature type="short sequence motif" description="Q motif" evidence="11">
    <location>
        <begin position="140"/>
        <end position="168"/>
    </location>
</feature>
<proteinExistence type="inferred from homology"/>
<evidence type="ECO:0000256" key="4">
    <source>
        <dbReference type="ARBA" id="ARBA00022741"/>
    </source>
</evidence>
<dbReference type="GO" id="GO:0005829">
    <property type="term" value="C:cytosol"/>
    <property type="evidence" value="ECO:0007669"/>
    <property type="project" value="TreeGrafter"/>
</dbReference>
<evidence type="ECO:0000259" key="16">
    <source>
        <dbReference type="PROSITE" id="PS51195"/>
    </source>
</evidence>
<evidence type="ECO:0000313" key="18">
    <source>
        <dbReference type="Proteomes" id="UP000054097"/>
    </source>
</evidence>
<dbReference type="InterPro" id="IPR000629">
    <property type="entry name" value="RNA-helicase_DEAD-box_CS"/>
</dbReference>
<dbReference type="GO" id="GO:0003723">
    <property type="term" value="F:RNA binding"/>
    <property type="evidence" value="ECO:0007669"/>
    <property type="project" value="UniProtKB-KW"/>
</dbReference>
<dbReference type="SMART" id="SM00490">
    <property type="entry name" value="HELICc"/>
    <property type="match status" value="1"/>
</dbReference>
<evidence type="ECO:0000256" key="10">
    <source>
        <dbReference type="ARBA" id="ARBA00047984"/>
    </source>
</evidence>
<evidence type="ECO:0000256" key="6">
    <source>
        <dbReference type="ARBA" id="ARBA00022806"/>
    </source>
</evidence>
<evidence type="ECO:0000256" key="12">
    <source>
        <dbReference type="RuleBase" id="RU000492"/>
    </source>
</evidence>
<evidence type="ECO:0000256" key="5">
    <source>
        <dbReference type="ARBA" id="ARBA00022801"/>
    </source>
</evidence>
<dbReference type="EMBL" id="KN824277">
    <property type="protein sequence ID" value="KIM33960.1"/>
    <property type="molecule type" value="Genomic_DNA"/>
</dbReference>
<dbReference type="InterPro" id="IPR027417">
    <property type="entry name" value="P-loop_NTPase"/>
</dbReference>
<keyword evidence="8" id="KW-0694">RNA-binding</keyword>
<dbReference type="GO" id="GO:0042254">
    <property type="term" value="P:ribosome biogenesis"/>
    <property type="evidence" value="ECO:0007669"/>
    <property type="project" value="UniProtKB-KW"/>
</dbReference>
<dbReference type="CDD" id="cd17946">
    <property type="entry name" value="DEADc_DDX24"/>
    <property type="match status" value="1"/>
</dbReference>
<evidence type="ECO:0000256" key="9">
    <source>
        <dbReference type="ARBA" id="ARBA00023242"/>
    </source>
</evidence>
<feature type="region of interest" description="Disordered" evidence="13">
    <location>
        <begin position="334"/>
        <end position="355"/>
    </location>
</feature>
<dbReference type="Pfam" id="PF00270">
    <property type="entry name" value="DEAD"/>
    <property type="match status" value="1"/>
</dbReference>
<feature type="compositionally biased region" description="Basic residues" evidence="13">
    <location>
        <begin position="703"/>
        <end position="723"/>
    </location>
</feature>
<dbReference type="GO" id="GO:0005634">
    <property type="term" value="C:nucleus"/>
    <property type="evidence" value="ECO:0007669"/>
    <property type="project" value="UniProtKB-SubCell"/>
</dbReference>
<dbReference type="GO" id="GO:0010467">
    <property type="term" value="P:gene expression"/>
    <property type="evidence" value="ECO:0007669"/>
    <property type="project" value="UniProtKB-ARBA"/>
</dbReference>
<keyword evidence="9" id="KW-0539">Nucleus</keyword>
<feature type="region of interest" description="Disordered" evidence="13">
    <location>
        <begin position="700"/>
        <end position="723"/>
    </location>
</feature>
<feature type="region of interest" description="Disordered" evidence="13">
    <location>
        <begin position="1"/>
        <end position="38"/>
    </location>
</feature>
<evidence type="ECO:0000313" key="17">
    <source>
        <dbReference type="EMBL" id="KIM33960.1"/>
    </source>
</evidence>
<dbReference type="PROSITE" id="PS51192">
    <property type="entry name" value="HELICASE_ATP_BIND_1"/>
    <property type="match status" value="1"/>
</dbReference>
<evidence type="ECO:0000256" key="1">
    <source>
        <dbReference type="ARBA" id="ARBA00004123"/>
    </source>
</evidence>
<keyword evidence="6 12" id="KW-0347">Helicase</keyword>
<comment type="similarity">
    <text evidence="12">Belongs to the DEAD box helicase family.</text>
</comment>
<dbReference type="SUPFAM" id="SSF52540">
    <property type="entry name" value="P-loop containing nucleoside triphosphate hydrolases"/>
    <property type="match status" value="1"/>
</dbReference>
<dbReference type="GO" id="GO:0005524">
    <property type="term" value="F:ATP binding"/>
    <property type="evidence" value="ECO:0007669"/>
    <property type="project" value="UniProtKB-KW"/>
</dbReference>
<reference evidence="17 18" key="1">
    <citation type="submission" date="2014-04" db="EMBL/GenBank/DDBJ databases">
        <authorList>
            <consortium name="DOE Joint Genome Institute"/>
            <person name="Kuo A."/>
            <person name="Zuccaro A."/>
            <person name="Kohler A."/>
            <person name="Nagy L.G."/>
            <person name="Floudas D."/>
            <person name="Copeland A."/>
            <person name="Barry K.W."/>
            <person name="Cichocki N."/>
            <person name="Veneault-Fourrey C."/>
            <person name="LaButti K."/>
            <person name="Lindquist E.A."/>
            <person name="Lipzen A."/>
            <person name="Lundell T."/>
            <person name="Morin E."/>
            <person name="Murat C."/>
            <person name="Sun H."/>
            <person name="Tunlid A."/>
            <person name="Henrissat B."/>
            <person name="Grigoriev I.V."/>
            <person name="Hibbett D.S."/>
            <person name="Martin F."/>
            <person name="Nordberg H.P."/>
            <person name="Cantor M.N."/>
            <person name="Hua S.X."/>
        </authorList>
    </citation>
    <scope>NUCLEOTIDE SEQUENCE [LARGE SCALE GENOMIC DNA]</scope>
    <source>
        <strain evidence="17 18">MAFF 305830</strain>
    </source>
</reference>
<keyword evidence="5 12" id="KW-0378">Hydrolase</keyword>
<evidence type="ECO:0000259" key="15">
    <source>
        <dbReference type="PROSITE" id="PS51194"/>
    </source>
</evidence>
<dbReference type="PROSITE" id="PS00039">
    <property type="entry name" value="DEAD_ATP_HELICASE"/>
    <property type="match status" value="1"/>
</dbReference>
<dbReference type="Gene3D" id="3.40.50.300">
    <property type="entry name" value="P-loop containing nucleotide triphosphate hydrolases"/>
    <property type="match status" value="2"/>
</dbReference>
<keyword evidence="3" id="KW-0690">Ribosome biogenesis</keyword>
<dbReference type="Pfam" id="PF00271">
    <property type="entry name" value="Helicase_C"/>
    <property type="match status" value="1"/>
</dbReference>
<reference evidence="18" key="2">
    <citation type="submission" date="2015-01" db="EMBL/GenBank/DDBJ databases">
        <title>Evolutionary Origins and Diversification of the Mycorrhizal Mutualists.</title>
        <authorList>
            <consortium name="DOE Joint Genome Institute"/>
            <consortium name="Mycorrhizal Genomics Consortium"/>
            <person name="Kohler A."/>
            <person name="Kuo A."/>
            <person name="Nagy L.G."/>
            <person name="Floudas D."/>
            <person name="Copeland A."/>
            <person name="Barry K.W."/>
            <person name="Cichocki N."/>
            <person name="Veneault-Fourrey C."/>
            <person name="LaButti K."/>
            <person name="Lindquist E.A."/>
            <person name="Lipzen A."/>
            <person name="Lundell T."/>
            <person name="Morin E."/>
            <person name="Murat C."/>
            <person name="Riley R."/>
            <person name="Ohm R."/>
            <person name="Sun H."/>
            <person name="Tunlid A."/>
            <person name="Henrissat B."/>
            <person name="Grigoriev I.V."/>
            <person name="Hibbett D.S."/>
            <person name="Martin F."/>
        </authorList>
    </citation>
    <scope>NUCLEOTIDE SEQUENCE [LARGE SCALE GENOMIC DNA]</scope>
    <source>
        <strain evidence="18">MAFF 305830</strain>
    </source>
</reference>
<comment type="catalytic activity">
    <reaction evidence="10">
        <text>ATP + H2O = ADP + phosphate + H(+)</text>
        <dbReference type="Rhea" id="RHEA:13065"/>
        <dbReference type="ChEBI" id="CHEBI:15377"/>
        <dbReference type="ChEBI" id="CHEBI:15378"/>
        <dbReference type="ChEBI" id="CHEBI:30616"/>
        <dbReference type="ChEBI" id="CHEBI:43474"/>
        <dbReference type="ChEBI" id="CHEBI:456216"/>
        <dbReference type="EC" id="3.6.4.13"/>
    </reaction>
</comment>
<dbReference type="OrthoDB" id="4310724at2759"/>
<dbReference type="PANTHER" id="PTHR47959">
    <property type="entry name" value="ATP-DEPENDENT RNA HELICASE RHLE-RELATED"/>
    <property type="match status" value="1"/>
</dbReference>
<dbReference type="InterPro" id="IPR011545">
    <property type="entry name" value="DEAD/DEAH_box_helicase_dom"/>
</dbReference>
<dbReference type="AlphaFoldDB" id="A0A0C3BAW9"/>
<evidence type="ECO:0000256" key="2">
    <source>
        <dbReference type="ARBA" id="ARBA00012552"/>
    </source>
</evidence>
<accession>A0A0C3BAW9</accession>
<dbReference type="SMART" id="SM00487">
    <property type="entry name" value="DEXDc"/>
    <property type="match status" value="1"/>
</dbReference>
<dbReference type="PROSITE" id="PS51195">
    <property type="entry name" value="Q_MOTIF"/>
    <property type="match status" value="1"/>
</dbReference>
<feature type="compositionally biased region" description="Basic and acidic residues" evidence="13">
    <location>
        <begin position="1"/>
        <end position="10"/>
    </location>
</feature>
<protein>
    <recommendedName>
        <fullName evidence="2">RNA helicase</fullName>
        <ecNumber evidence="2">3.6.4.13</ecNumber>
    </recommendedName>
</protein>
<evidence type="ECO:0000256" key="8">
    <source>
        <dbReference type="ARBA" id="ARBA00022884"/>
    </source>
</evidence>
<dbReference type="HOGENOM" id="CLU_003041_13_0_1"/>
<dbReference type="Proteomes" id="UP000054097">
    <property type="component" value="Unassembled WGS sequence"/>
</dbReference>
<dbReference type="GO" id="GO:0003724">
    <property type="term" value="F:RNA helicase activity"/>
    <property type="evidence" value="ECO:0007669"/>
    <property type="project" value="UniProtKB-EC"/>
</dbReference>
<feature type="domain" description="Helicase C-terminal" evidence="15">
    <location>
        <begin position="437"/>
        <end position="581"/>
    </location>
</feature>
<dbReference type="CDD" id="cd18787">
    <property type="entry name" value="SF2_C_DEAD"/>
    <property type="match status" value="1"/>
</dbReference>
<keyword evidence="18" id="KW-1185">Reference proteome</keyword>
<evidence type="ECO:0000256" key="3">
    <source>
        <dbReference type="ARBA" id="ARBA00022517"/>
    </source>
</evidence>
<organism evidence="17 18">
    <name type="scientific">Serendipita vermifera MAFF 305830</name>
    <dbReference type="NCBI Taxonomy" id="933852"/>
    <lineage>
        <taxon>Eukaryota</taxon>
        <taxon>Fungi</taxon>
        <taxon>Dikarya</taxon>
        <taxon>Basidiomycota</taxon>
        <taxon>Agaricomycotina</taxon>
        <taxon>Agaricomycetes</taxon>
        <taxon>Sebacinales</taxon>
        <taxon>Serendipitaceae</taxon>
        <taxon>Serendipita</taxon>
    </lineage>
</organism>
<dbReference type="PROSITE" id="PS51194">
    <property type="entry name" value="HELICASE_CTER"/>
    <property type="match status" value="1"/>
</dbReference>
<evidence type="ECO:0000256" key="7">
    <source>
        <dbReference type="ARBA" id="ARBA00022840"/>
    </source>
</evidence>
<feature type="domain" description="DEAD-box RNA helicase Q" evidence="16">
    <location>
        <begin position="140"/>
        <end position="168"/>
    </location>
</feature>
<dbReference type="GO" id="GO:0016787">
    <property type="term" value="F:hydrolase activity"/>
    <property type="evidence" value="ECO:0007669"/>
    <property type="project" value="UniProtKB-KW"/>
</dbReference>
<comment type="subcellular location">
    <subcellularLocation>
        <location evidence="1">Nucleus</location>
    </subcellularLocation>
</comment>